<gene>
    <name evidence="1" type="ORF">Slati_0889300</name>
</gene>
<dbReference type="PANTHER" id="PTHR33116:SF78">
    <property type="entry name" value="OS12G0587133 PROTEIN"/>
    <property type="match status" value="1"/>
</dbReference>
<dbReference type="EMBL" id="JACGWN010000003">
    <property type="protein sequence ID" value="KAL0455501.1"/>
    <property type="molecule type" value="Genomic_DNA"/>
</dbReference>
<evidence type="ECO:0000313" key="1">
    <source>
        <dbReference type="EMBL" id="KAL0455501.1"/>
    </source>
</evidence>
<reference evidence="1" key="1">
    <citation type="submission" date="2020-06" db="EMBL/GenBank/DDBJ databases">
        <authorList>
            <person name="Li T."/>
            <person name="Hu X."/>
            <person name="Zhang T."/>
            <person name="Song X."/>
            <person name="Zhang H."/>
            <person name="Dai N."/>
            <person name="Sheng W."/>
            <person name="Hou X."/>
            <person name="Wei L."/>
        </authorList>
    </citation>
    <scope>NUCLEOTIDE SEQUENCE</scope>
    <source>
        <strain evidence="1">KEN1</strain>
        <tissue evidence="1">Leaf</tissue>
    </source>
</reference>
<dbReference type="PANTHER" id="PTHR33116">
    <property type="entry name" value="REVERSE TRANSCRIPTASE ZINC-BINDING DOMAIN-CONTAINING PROTEIN-RELATED-RELATED"/>
    <property type="match status" value="1"/>
</dbReference>
<dbReference type="AlphaFoldDB" id="A0AAW2XT73"/>
<proteinExistence type="predicted"/>
<accession>A0AAW2XT73</accession>
<organism evidence="1">
    <name type="scientific">Sesamum latifolium</name>
    <dbReference type="NCBI Taxonomy" id="2727402"/>
    <lineage>
        <taxon>Eukaryota</taxon>
        <taxon>Viridiplantae</taxon>
        <taxon>Streptophyta</taxon>
        <taxon>Embryophyta</taxon>
        <taxon>Tracheophyta</taxon>
        <taxon>Spermatophyta</taxon>
        <taxon>Magnoliopsida</taxon>
        <taxon>eudicotyledons</taxon>
        <taxon>Gunneridae</taxon>
        <taxon>Pentapetalae</taxon>
        <taxon>asterids</taxon>
        <taxon>lamiids</taxon>
        <taxon>Lamiales</taxon>
        <taxon>Pedaliaceae</taxon>
        <taxon>Sesamum</taxon>
    </lineage>
</organism>
<sequence>MKLFNLCFADDLLLFCKAEEQSVILFRDTLRVFAKLSGLHANVNKSQLILSKSAYNSCLRFLSSKREFYRIQLLKSVISALNVYWAMAFILPKGTLKTIEAHMRKFYGKEVVILASQRLPGRMFVGRWRKVVKCNNSSIWVTWIIKHYLRCCLIWTVRSNSGSWSWRKILKLRNHILSAVSYHVGSGERFLLWLDPWHPLGPLIHRFPRGPSVIGIPLAANLSEVIDEDGWNWPLFTNIGHLEIMELLPPLGESDTITWRSVGRELFTTDSYRLFQPTGPKVPRYVLLLGPFRIPRERWRRMSTYFFRVNFTSLSQDSLGESEVLGSSSGWQNTILWASRHWRGRHPWNALSRALFASVVYHIWMECNKRRFGNAFADPGHMAKLCLEQIRLTLLGADLRLNVSTSVLLRILQIPWHTS</sequence>
<evidence type="ECO:0008006" key="2">
    <source>
        <dbReference type="Google" id="ProtNLM"/>
    </source>
</evidence>
<reference evidence="1" key="2">
    <citation type="journal article" date="2024" name="Plant">
        <title>Genomic evolution and insights into agronomic trait innovations of Sesamum species.</title>
        <authorList>
            <person name="Miao H."/>
            <person name="Wang L."/>
            <person name="Qu L."/>
            <person name="Liu H."/>
            <person name="Sun Y."/>
            <person name="Le M."/>
            <person name="Wang Q."/>
            <person name="Wei S."/>
            <person name="Zheng Y."/>
            <person name="Lin W."/>
            <person name="Duan Y."/>
            <person name="Cao H."/>
            <person name="Xiong S."/>
            <person name="Wang X."/>
            <person name="Wei L."/>
            <person name="Li C."/>
            <person name="Ma Q."/>
            <person name="Ju M."/>
            <person name="Zhao R."/>
            <person name="Li G."/>
            <person name="Mu C."/>
            <person name="Tian Q."/>
            <person name="Mei H."/>
            <person name="Zhang T."/>
            <person name="Gao T."/>
            <person name="Zhang H."/>
        </authorList>
    </citation>
    <scope>NUCLEOTIDE SEQUENCE</scope>
    <source>
        <strain evidence="1">KEN1</strain>
    </source>
</reference>
<comment type="caution">
    <text evidence="1">The sequence shown here is derived from an EMBL/GenBank/DDBJ whole genome shotgun (WGS) entry which is preliminary data.</text>
</comment>
<protein>
    <recommendedName>
        <fullName evidence="2">Reverse transcriptase domain-containing protein</fullName>
    </recommendedName>
</protein>
<name>A0AAW2XT73_9LAMI</name>